<accession>A0A8H4NAP7</accession>
<dbReference type="Proteomes" id="UP000572817">
    <property type="component" value="Unassembled WGS sequence"/>
</dbReference>
<dbReference type="InterPro" id="IPR001138">
    <property type="entry name" value="Zn2Cys6_DnaBD"/>
</dbReference>
<dbReference type="SMART" id="SM00906">
    <property type="entry name" value="Fungal_trans"/>
    <property type="match status" value="1"/>
</dbReference>
<feature type="region of interest" description="Disordered" evidence="4">
    <location>
        <begin position="95"/>
        <end position="134"/>
    </location>
</feature>
<evidence type="ECO:0000256" key="3">
    <source>
        <dbReference type="ARBA" id="ARBA00023242"/>
    </source>
</evidence>
<feature type="compositionally biased region" description="Low complexity" evidence="4">
    <location>
        <begin position="8"/>
        <end position="21"/>
    </location>
</feature>
<dbReference type="InterPro" id="IPR050613">
    <property type="entry name" value="Sec_Metabolite_Reg"/>
</dbReference>
<comment type="caution">
    <text evidence="6">The sequence shown here is derived from an EMBL/GenBank/DDBJ whole genome shotgun (WGS) entry which is preliminary data.</text>
</comment>
<dbReference type="CDD" id="cd00067">
    <property type="entry name" value="GAL4"/>
    <property type="match status" value="1"/>
</dbReference>
<dbReference type="Pfam" id="PF00172">
    <property type="entry name" value="Zn_clus"/>
    <property type="match status" value="1"/>
</dbReference>
<dbReference type="SMART" id="SM00066">
    <property type="entry name" value="GAL4"/>
    <property type="match status" value="1"/>
</dbReference>
<keyword evidence="2" id="KW-0479">Metal-binding</keyword>
<dbReference type="PANTHER" id="PTHR31001">
    <property type="entry name" value="UNCHARACTERIZED TRANSCRIPTIONAL REGULATORY PROTEIN"/>
    <property type="match status" value="1"/>
</dbReference>
<name>A0A8H4NAP7_9PEZI</name>
<keyword evidence="7" id="KW-1185">Reference proteome</keyword>
<dbReference type="EMBL" id="WWBZ02000007">
    <property type="protein sequence ID" value="KAF4312086.1"/>
    <property type="molecule type" value="Genomic_DNA"/>
</dbReference>
<proteinExistence type="predicted"/>
<protein>
    <submittedName>
        <fullName evidence="6">C6 transcription</fullName>
    </submittedName>
</protein>
<dbReference type="GO" id="GO:0000981">
    <property type="term" value="F:DNA-binding transcription factor activity, RNA polymerase II-specific"/>
    <property type="evidence" value="ECO:0007669"/>
    <property type="project" value="InterPro"/>
</dbReference>
<dbReference type="OrthoDB" id="2269373at2759"/>
<dbReference type="CDD" id="cd12148">
    <property type="entry name" value="fungal_TF_MHR"/>
    <property type="match status" value="1"/>
</dbReference>
<dbReference type="InterPro" id="IPR036864">
    <property type="entry name" value="Zn2-C6_fun-type_DNA-bd_sf"/>
</dbReference>
<evidence type="ECO:0000259" key="5">
    <source>
        <dbReference type="PROSITE" id="PS50048"/>
    </source>
</evidence>
<dbReference type="Gene3D" id="4.10.240.10">
    <property type="entry name" value="Zn(2)-C6 fungal-type DNA-binding domain"/>
    <property type="match status" value="1"/>
</dbReference>
<gene>
    <name evidence="6" type="ORF">GTA08_BOTSDO12098</name>
</gene>
<dbReference type="GO" id="GO:0005634">
    <property type="term" value="C:nucleus"/>
    <property type="evidence" value="ECO:0007669"/>
    <property type="project" value="UniProtKB-SubCell"/>
</dbReference>
<evidence type="ECO:0000313" key="6">
    <source>
        <dbReference type="EMBL" id="KAF4312086.1"/>
    </source>
</evidence>
<reference evidence="6" key="1">
    <citation type="submission" date="2020-04" db="EMBL/GenBank/DDBJ databases">
        <title>Genome Assembly and Annotation of Botryosphaeria dothidea sdau 11-99, a Latent Pathogen of Apple Fruit Ring Rot in China.</title>
        <authorList>
            <person name="Yu C."/>
            <person name="Diao Y."/>
            <person name="Lu Q."/>
            <person name="Zhao J."/>
            <person name="Cui S."/>
            <person name="Peng C."/>
            <person name="He B."/>
            <person name="Liu H."/>
        </authorList>
    </citation>
    <scope>NUCLEOTIDE SEQUENCE [LARGE SCALE GENOMIC DNA]</scope>
    <source>
        <strain evidence="6">Sdau11-99</strain>
    </source>
</reference>
<dbReference type="InterPro" id="IPR007219">
    <property type="entry name" value="XnlR_reg_dom"/>
</dbReference>
<dbReference type="PANTHER" id="PTHR31001:SF45">
    <property type="entry name" value="ZN(II)2CYS6 TRANSCRIPTION FACTOR (EUROFUNG)"/>
    <property type="match status" value="1"/>
</dbReference>
<organism evidence="6 7">
    <name type="scientific">Botryosphaeria dothidea</name>
    <dbReference type="NCBI Taxonomy" id="55169"/>
    <lineage>
        <taxon>Eukaryota</taxon>
        <taxon>Fungi</taxon>
        <taxon>Dikarya</taxon>
        <taxon>Ascomycota</taxon>
        <taxon>Pezizomycotina</taxon>
        <taxon>Dothideomycetes</taxon>
        <taxon>Dothideomycetes incertae sedis</taxon>
        <taxon>Botryosphaeriales</taxon>
        <taxon>Botryosphaeriaceae</taxon>
        <taxon>Botryosphaeria</taxon>
    </lineage>
</organism>
<evidence type="ECO:0000256" key="4">
    <source>
        <dbReference type="SAM" id="MobiDB-lite"/>
    </source>
</evidence>
<dbReference type="AlphaFoldDB" id="A0A8H4NAP7"/>
<dbReference type="SUPFAM" id="SSF57701">
    <property type="entry name" value="Zn2/Cys6 DNA-binding domain"/>
    <property type="match status" value="1"/>
</dbReference>
<comment type="subcellular location">
    <subcellularLocation>
        <location evidence="1">Nucleus</location>
    </subcellularLocation>
</comment>
<evidence type="ECO:0000256" key="2">
    <source>
        <dbReference type="ARBA" id="ARBA00022723"/>
    </source>
</evidence>
<dbReference type="GO" id="GO:0008270">
    <property type="term" value="F:zinc ion binding"/>
    <property type="evidence" value="ECO:0007669"/>
    <property type="project" value="InterPro"/>
</dbReference>
<dbReference type="PROSITE" id="PS50048">
    <property type="entry name" value="ZN2_CY6_FUNGAL_2"/>
    <property type="match status" value="1"/>
</dbReference>
<feature type="region of interest" description="Disordered" evidence="4">
    <location>
        <begin position="1"/>
        <end position="21"/>
    </location>
</feature>
<keyword evidence="3" id="KW-0539">Nucleus</keyword>
<dbReference type="GO" id="GO:0006351">
    <property type="term" value="P:DNA-templated transcription"/>
    <property type="evidence" value="ECO:0007669"/>
    <property type="project" value="InterPro"/>
</dbReference>
<dbReference type="GO" id="GO:0003677">
    <property type="term" value="F:DNA binding"/>
    <property type="evidence" value="ECO:0007669"/>
    <property type="project" value="InterPro"/>
</dbReference>
<dbReference type="Pfam" id="PF04082">
    <property type="entry name" value="Fungal_trans"/>
    <property type="match status" value="1"/>
</dbReference>
<feature type="domain" description="Zn(2)-C6 fungal-type" evidence="5">
    <location>
        <begin position="30"/>
        <end position="58"/>
    </location>
</feature>
<evidence type="ECO:0000313" key="7">
    <source>
        <dbReference type="Proteomes" id="UP000572817"/>
    </source>
</evidence>
<evidence type="ECO:0000256" key="1">
    <source>
        <dbReference type="ARBA" id="ARBA00004123"/>
    </source>
</evidence>
<sequence>MSVAWHASEQSSPITSPPSSQSRKVQRVLACVLCQQRKIKCNRKFPCANCIRSKVSCVPATLNPRRRKRRFPERELLDRLSKYEDLLRQNNVKFEPLHQDPVGEDTSPNIEDTGHSDEEVVEQLPRSPASKPERTYEAKNFWHAMSQGFRDPDNDSDSSQDDVREGVVKSAWDLLNTNKDHLLLQSRKTPVDISTLHPEPVQIFRLWQIYLDNVNPLLKVTHAPSLQGRIIEAASNIARTSVTLEALMLSIYCISIQSLAEDDCQAIFSSSKENLLTAYQFGCEQALQNCGFLRTGDRDCLTALLLYLVSLGARTDPRSLSSMLGVALRIAQRMGIDNESENSRCTALEAEMRRRLWWSLVLFDARIGELANHRSAALGPTWDCRLPLNVNDSDLWSEMRESPPAQGKCTEALFAAVRSELGEFLRHAAVHLDFTTPALKPIAKDTEKEDGLAGLERIISDKYLRFCDPENPLHFMTIWTARSFLARYRLIEHYSKDSASQTEAQRNVSLSYALTMLDCDTKIMTSPLTKGYRWLLQFYFPFPAYVHIVQELRRRPVGEHAEQAWEVMSTHYDARFSFSPLTADENPFFEIFAGMVSQAWGPREAALQASGQPPAPPRIVARFRQRMAQMALSPQEKGDVEQQQRSTATGVDMGGVPVPMPMGFGGFGSNGLLYGMEGQGSYAGMRLGGFPNPGLPGQLPLDPGVNQFMNWAAMDWSFG</sequence>